<sequence length="168" mass="19534">MTGIKVPLSFLLPPFYEERIDVSLDLTASFEEIIDKEPLIFDILSELNEECLKPWEEKEKYIPSLLGKGKELEPMITNFFQMRDRAGALVPMKQMVKIFLAFLFWTNSQPVHNLVQIKDAVSDLKIKPVNVEERLSYILSAPNHHHAFTQLKELFVELQKKYAISKLK</sequence>
<protein>
    <recommendedName>
        <fullName evidence="1">YpoC-like domain-containing protein</fullName>
    </recommendedName>
</protein>
<dbReference type="EMBL" id="QOUX01000001">
    <property type="protein sequence ID" value="RXJ03991.1"/>
    <property type="molecule type" value="Genomic_DNA"/>
</dbReference>
<dbReference type="Pfam" id="PF21747">
    <property type="entry name" value="YpoC"/>
    <property type="match status" value="1"/>
</dbReference>
<name>A0A4Q0VZH5_9BACI</name>
<dbReference type="OrthoDB" id="2360594at2"/>
<gene>
    <name evidence="2" type="ORF">DS745_00950</name>
</gene>
<dbReference type="Proteomes" id="UP000290649">
    <property type="component" value="Unassembled WGS sequence"/>
</dbReference>
<organism evidence="2 3">
    <name type="scientific">Anaerobacillus alkaliphilus</name>
    <dbReference type="NCBI Taxonomy" id="1548597"/>
    <lineage>
        <taxon>Bacteria</taxon>
        <taxon>Bacillati</taxon>
        <taxon>Bacillota</taxon>
        <taxon>Bacilli</taxon>
        <taxon>Bacillales</taxon>
        <taxon>Bacillaceae</taxon>
        <taxon>Anaerobacillus</taxon>
    </lineage>
</organism>
<feature type="domain" description="YpoC-like" evidence="1">
    <location>
        <begin position="59"/>
        <end position="167"/>
    </location>
</feature>
<evidence type="ECO:0000259" key="1">
    <source>
        <dbReference type="Pfam" id="PF21747"/>
    </source>
</evidence>
<dbReference type="InterPro" id="IPR048427">
    <property type="entry name" value="YpoC"/>
</dbReference>
<accession>A0A4Q0VZH5</accession>
<comment type="caution">
    <text evidence="2">The sequence shown here is derived from an EMBL/GenBank/DDBJ whole genome shotgun (WGS) entry which is preliminary data.</text>
</comment>
<proteinExistence type="predicted"/>
<evidence type="ECO:0000313" key="2">
    <source>
        <dbReference type="EMBL" id="RXJ03991.1"/>
    </source>
</evidence>
<reference evidence="2 3" key="1">
    <citation type="journal article" date="2019" name="Int. J. Syst. Evol. Microbiol.">
        <title>Anaerobacillus alkaliphilus sp. nov., a novel alkaliphilic and moderately halophilic bacterium.</title>
        <authorList>
            <person name="Borsodi A.K."/>
            <person name="Aszalos J.M."/>
            <person name="Bihari P."/>
            <person name="Nagy I."/>
            <person name="Schumann P."/>
            <person name="Sproer C."/>
            <person name="Kovacs A.L."/>
            <person name="Boka K."/>
            <person name="Dobosy P."/>
            <person name="Ovari M."/>
            <person name="Szili-Kovacs T."/>
            <person name="Toth E."/>
        </authorList>
    </citation>
    <scope>NUCLEOTIDE SEQUENCE [LARGE SCALE GENOMIC DNA]</scope>
    <source>
        <strain evidence="2 3">B16-10</strain>
    </source>
</reference>
<keyword evidence="3" id="KW-1185">Reference proteome</keyword>
<dbReference type="RefSeq" id="WP_129076335.1">
    <property type="nucleotide sequence ID" value="NZ_QOUX01000001.1"/>
</dbReference>
<evidence type="ECO:0000313" key="3">
    <source>
        <dbReference type="Proteomes" id="UP000290649"/>
    </source>
</evidence>
<dbReference type="AlphaFoldDB" id="A0A4Q0VZH5"/>